<comment type="caution">
    <text evidence="1">The sequence shown here is derived from an EMBL/GenBank/DDBJ whole genome shotgun (WGS) entry which is preliminary data.</text>
</comment>
<keyword evidence="2" id="KW-1185">Reference proteome</keyword>
<evidence type="ECO:0000313" key="1">
    <source>
        <dbReference type="EMBL" id="MBM6920540.1"/>
    </source>
</evidence>
<accession>A0A938X639</accession>
<reference evidence="1" key="1">
    <citation type="submission" date="2020-08" db="EMBL/GenBank/DDBJ databases">
        <authorList>
            <person name="Cejkova D."/>
            <person name="Kubasova T."/>
            <person name="Jahodarova E."/>
            <person name="Rychlik I."/>
        </authorList>
    </citation>
    <scope>NUCLEOTIDE SEQUENCE</scope>
    <source>
        <strain evidence="1">An559</strain>
    </source>
</reference>
<evidence type="ECO:0000313" key="2">
    <source>
        <dbReference type="Proteomes" id="UP000774750"/>
    </source>
</evidence>
<dbReference type="EMBL" id="JACJKY010000006">
    <property type="protein sequence ID" value="MBM6920540.1"/>
    <property type="molecule type" value="Genomic_DNA"/>
</dbReference>
<dbReference type="Proteomes" id="UP000774750">
    <property type="component" value="Unassembled WGS sequence"/>
</dbReference>
<sequence length="67" mass="7657">MSFSYSQTEESFLFEEMLRLESALIAAYAARCDSIRDAELLKNAIDQSISSYFEVKKEIENRSPVSP</sequence>
<gene>
    <name evidence="1" type="ORF">H6A12_05140</name>
</gene>
<reference evidence="1" key="2">
    <citation type="journal article" date="2021" name="Sci. Rep.">
        <title>The distribution of antibiotic resistance genes in chicken gut microbiota commensals.</title>
        <authorList>
            <person name="Juricova H."/>
            <person name="Matiasovicova J."/>
            <person name="Kubasova T."/>
            <person name="Cejkova D."/>
            <person name="Rychlik I."/>
        </authorList>
    </citation>
    <scope>NUCLEOTIDE SEQUENCE</scope>
    <source>
        <strain evidence="1">An559</strain>
    </source>
</reference>
<organism evidence="1 2">
    <name type="scientific">Merdimmobilis hominis</name>
    <dbReference type="NCBI Taxonomy" id="2897707"/>
    <lineage>
        <taxon>Bacteria</taxon>
        <taxon>Bacillati</taxon>
        <taxon>Bacillota</taxon>
        <taxon>Clostridia</taxon>
        <taxon>Eubacteriales</taxon>
        <taxon>Oscillospiraceae</taxon>
        <taxon>Merdimmobilis</taxon>
    </lineage>
</organism>
<dbReference type="RefSeq" id="WP_204445521.1">
    <property type="nucleotide sequence ID" value="NZ_JACJKY010000006.1"/>
</dbReference>
<protein>
    <submittedName>
        <fullName evidence="1">Uncharacterized protein</fullName>
    </submittedName>
</protein>
<dbReference type="AlphaFoldDB" id="A0A938X639"/>
<proteinExistence type="predicted"/>
<name>A0A938X639_9FIRM</name>